<dbReference type="InterPro" id="IPR012337">
    <property type="entry name" value="RNaseH-like_sf"/>
</dbReference>
<comment type="caution">
    <text evidence="3">The sequence shown here is derived from an EMBL/GenBank/DDBJ whole genome shotgun (WGS) entry which is preliminary data.</text>
</comment>
<protein>
    <recommendedName>
        <fullName evidence="2">Integrase catalytic domain-containing protein</fullName>
    </recommendedName>
</protein>
<dbReference type="Gene3D" id="3.30.420.10">
    <property type="entry name" value="Ribonuclease H-like superfamily/Ribonuclease H"/>
    <property type="match status" value="1"/>
</dbReference>
<dbReference type="PANTHER" id="PTHR46791:SF4">
    <property type="match status" value="1"/>
</dbReference>
<evidence type="ECO:0000256" key="1">
    <source>
        <dbReference type="SAM" id="MobiDB-lite"/>
    </source>
</evidence>
<dbReference type="InterPro" id="IPR001584">
    <property type="entry name" value="Integrase_cat-core"/>
</dbReference>
<dbReference type="InterPro" id="IPR058913">
    <property type="entry name" value="Integrase_dom_put"/>
</dbReference>
<proteinExistence type="predicted"/>
<reference evidence="3" key="1">
    <citation type="submission" date="2023-01" db="EMBL/GenBank/DDBJ databases">
        <title>Genome assembly of the deep-sea coral Lophelia pertusa.</title>
        <authorList>
            <person name="Herrera S."/>
            <person name="Cordes E."/>
        </authorList>
    </citation>
    <scope>NUCLEOTIDE SEQUENCE</scope>
    <source>
        <strain evidence="3">USNM1676648</strain>
        <tissue evidence="3">Polyp</tissue>
    </source>
</reference>
<dbReference type="EMBL" id="MU825484">
    <property type="protein sequence ID" value="KAJ7388360.1"/>
    <property type="molecule type" value="Genomic_DNA"/>
</dbReference>
<dbReference type="GO" id="GO:0003676">
    <property type="term" value="F:nucleic acid binding"/>
    <property type="evidence" value="ECO:0007669"/>
    <property type="project" value="InterPro"/>
</dbReference>
<feature type="domain" description="Integrase catalytic" evidence="2">
    <location>
        <begin position="274"/>
        <end position="455"/>
    </location>
</feature>
<dbReference type="AlphaFoldDB" id="A0A9W9ZVR0"/>
<dbReference type="SUPFAM" id="SSF53098">
    <property type="entry name" value="Ribonuclease H-like"/>
    <property type="match status" value="1"/>
</dbReference>
<evidence type="ECO:0000313" key="3">
    <source>
        <dbReference type="EMBL" id="KAJ7388360.1"/>
    </source>
</evidence>
<accession>A0A9W9ZVR0</accession>
<feature type="compositionally biased region" description="Basic and acidic residues" evidence="1">
    <location>
        <begin position="19"/>
        <end position="28"/>
    </location>
</feature>
<keyword evidence="4" id="KW-1185">Reference proteome</keyword>
<organism evidence="3 4">
    <name type="scientific">Desmophyllum pertusum</name>
    <dbReference type="NCBI Taxonomy" id="174260"/>
    <lineage>
        <taxon>Eukaryota</taxon>
        <taxon>Metazoa</taxon>
        <taxon>Cnidaria</taxon>
        <taxon>Anthozoa</taxon>
        <taxon>Hexacorallia</taxon>
        <taxon>Scleractinia</taxon>
        <taxon>Caryophylliina</taxon>
        <taxon>Caryophylliidae</taxon>
        <taxon>Desmophyllum</taxon>
    </lineage>
</organism>
<dbReference type="InterPro" id="IPR036397">
    <property type="entry name" value="RNaseH_sf"/>
</dbReference>
<name>A0A9W9ZVR0_9CNID</name>
<dbReference type="PROSITE" id="PS50994">
    <property type="entry name" value="INTEGRASE"/>
    <property type="match status" value="1"/>
</dbReference>
<dbReference type="Proteomes" id="UP001163046">
    <property type="component" value="Unassembled WGS sequence"/>
</dbReference>
<dbReference type="PANTHER" id="PTHR46791">
    <property type="entry name" value="EXPRESSED PROTEIN"/>
    <property type="match status" value="1"/>
</dbReference>
<evidence type="ECO:0000313" key="4">
    <source>
        <dbReference type="Proteomes" id="UP001163046"/>
    </source>
</evidence>
<dbReference type="GO" id="GO:0015074">
    <property type="term" value="P:DNA integration"/>
    <property type="evidence" value="ECO:0007669"/>
    <property type="project" value="InterPro"/>
</dbReference>
<feature type="region of interest" description="Disordered" evidence="1">
    <location>
        <begin position="15"/>
        <end position="38"/>
    </location>
</feature>
<evidence type="ECO:0000259" key="2">
    <source>
        <dbReference type="PROSITE" id="PS50994"/>
    </source>
</evidence>
<dbReference type="OrthoDB" id="5964112at2759"/>
<sequence length="504" mass="57626">MSCILSTFLDNNNAENEVSADKENESTRSLHHQSKFSSESVQVQASPASVVVQSNQLCVSNGIASGASHGEQGSRIPPQFNIYNCTNVQVCNNFARHHLLDAKGTISLLILDLERGDPNPTGLPTNAIQAPLQNLSESVAQLINILPVEIEKREQAEVFDLDSAYSTSVTSTQSGPGRRRYDISKDQLEHLRSLFFSWQKIADMLQRRRREFGLSDQFERYSDMTDDELDQIYSSITEAEVYIQRWRVSECLRRVDPVGTALRWRMTIHGRKYFVPTPNSLWHIDSGHKLIRYKLITHVCIDGKSRLLIYASCCNNNKADTVLSLFQNGVEQWGLPSRVRCDYGIENFYVGQYMIEHRGEGRGSIITGSSVHNSRVERAHRDIYSGVLAFYARIFEAMEDESILDILDDVHLYSLHHVYLPRINRSLEEFIQQMNNHPVSTENNQSPLQMWERGMLENMHSGYTALSPAEIDEFGWIQWVNCQLNRKITRLMLSLHQSSYLMNS</sequence>
<gene>
    <name evidence="3" type="ORF">OS493_038202</name>
</gene>
<dbReference type="Pfam" id="PF24764">
    <property type="entry name" value="rva_4"/>
    <property type="match status" value="1"/>
</dbReference>